<evidence type="ECO:0000259" key="5">
    <source>
        <dbReference type="PROSITE" id="PS50931"/>
    </source>
</evidence>
<dbReference type="SUPFAM" id="SSF53850">
    <property type="entry name" value="Periplasmic binding protein-like II"/>
    <property type="match status" value="1"/>
</dbReference>
<evidence type="ECO:0000313" key="6">
    <source>
        <dbReference type="EMBL" id="USP95056.1"/>
    </source>
</evidence>
<protein>
    <submittedName>
        <fullName evidence="6">LysR family transcriptional regulator</fullName>
    </submittedName>
</protein>
<dbReference type="InterPro" id="IPR005119">
    <property type="entry name" value="LysR_subst-bd"/>
</dbReference>
<dbReference type="Pfam" id="PF00126">
    <property type="entry name" value="HTH_1"/>
    <property type="match status" value="1"/>
</dbReference>
<feature type="domain" description="HTH lysR-type" evidence="5">
    <location>
        <begin position="1"/>
        <end position="58"/>
    </location>
</feature>
<dbReference type="Proteomes" id="UP001057348">
    <property type="component" value="Chromosome"/>
</dbReference>
<dbReference type="PROSITE" id="PS50931">
    <property type="entry name" value="HTH_LYSR"/>
    <property type="match status" value="1"/>
</dbReference>
<proteinExistence type="inferred from homology"/>
<accession>A0ABY4XXG4</accession>
<sequence length="293" mass="32955">MELKQLITFITAAEQVNFTLTAKMLNYAQSSVTSQIKSLEEEIGTPLFERLGKRLILTEAGKTFKAYAEKIITLTEEAKMAANQVRETTGTLKIGATESQCTYRLPPIIKAFKQAFPQVKLIFKPYISNEQAKEQLLQGQLDITFILDVSRADDALHVESLVQDEIKIVAANDHPFPAHSPVTLKDLQNETLLLTEDGCSYRTLFENTLHDAAVYPDKLEFVSIEAIKQCVMAGLGIGLLPEMTVKDDIAAGRMKELNWQNDCPVFTQLAWHKDKWMSAPLKAFIDLTRKTFK</sequence>
<evidence type="ECO:0000256" key="2">
    <source>
        <dbReference type="ARBA" id="ARBA00023015"/>
    </source>
</evidence>
<evidence type="ECO:0000313" key="7">
    <source>
        <dbReference type="Proteomes" id="UP001057348"/>
    </source>
</evidence>
<name>A0ABY4XXG4_BACVA</name>
<dbReference type="RefSeq" id="WP_148962574.1">
    <property type="nucleotide sequence ID" value="NZ_CP092751.1"/>
</dbReference>
<evidence type="ECO:0000256" key="3">
    <source>
        <dbReference type="ARBA" id="ARBA00023125"/>
    </source>
</evidence>
<dbReference type="PANTHER" id="PTHR30126:SF100">
    <property type="entry name" value="LYSR-FAMILY TRANSCRIPTIONAL REGULATOR"/>
    <property type="match status" value="1"/>
</dbReference>
<dbReference type="Gene3D" id="3.40.190.290">
    <property type="match status" value="1"/>
</dbReference>
<dbReference type="CDD" id="cd05466">
    <property type="entry name" value="PBP2_LTTR_substrate"/>
    <property type="match status" value="1"/>
</dbReference>
<dbReference type="Gene3D" id="1.10.10.10">
    <property type="entry name" value="Winged helix-like DNA-binding domain superfamily/Winged helix DNA-binding domain"/>
    <property type="match status" value="1"/>
</dbReference>
<dbReference type="InterPro" id="IPR036390">
    <property type="entry name" value="WH_DNA-bd_sf"/>
</dbReference>
<dbReference type="InterPro" id="IPR000847">
    <property type="entry name" value="LysR_HTH_N"/>
</dbReference>
<evidence type="ECO:0000256" key="4">
    <source>
        <dbReference type="ARBA" id="ARBA00023163"/>
    </source>
</evidence>
<keyword evidence="7" id="KW-1185">Reference proteome</keyword>
<comment type="similarity">
    <text evidence="1">Belongs to the LysR transcriptional regulatory family.</text>
</comment>
<dbReference type="EMBL" id="CP092751">
    <property type="protein sequence ID" value="USP95056.1"/>
    <property type="molecule type" value="Genomic_DNA"/>
</dbReference>
<dbReference type="PANTHER" id="PTHR30126">
    <property type="entry name" value="HTH-TYPE TRANSCRIPTIONAL REGULATOR"/>
    <property type="match status" value="1"/>
</dbReference>
<dbReference type="PRINTS" id="PR00039">
    <property type="entry name" value="HTHLYSR"/>
</dbReference>
<organism evidence="6 7">
    <name type="scientific">Bacillus vallismortis</name>
    <dbReference type="NCBI Taxonomy" id="72361"/>
    <lineage>
        <taxon>Bacteria</taxon>
        <taxon>Bacillati</taxon>
        <taxon>Bacillota</taxon>
        <taxon>Bacilli</taxon>
        <taxon>Bacillales</taxon>
        <taxon>Bacillaceae</taxon>
        <taxon>Bacillus</taxon>
    </lineage>
</organism>
<keyword evidence="4" id="KW-0804">Transcription</keyword>
<dbReference type="InterPro" id="IPR036388">
    <property type="entry name" value="WH-like_DNA-bd_sf"/>
</dbReference>
<dbReference type="Pfam" id="PF03466">
    <property type="entry name" value="LysR_substrate"/>
    <property type="match status" value="1"/>
</dbReference>
<evidence type="ECO:0000256" key="1">
    <source>
        <dbReference type="ARBA" id="ARBA00009437"/>
    </source>
</evidence>
<gene>
    <name evidence="6" type="ORF">MKF32_17860</name>
</gene>
<keyword evidence="3" id="KW-0238">DNA-binding</keyword>
<keyword evidence="2" id="KW-0805">Transcription regulation</keyword>
<reference evidence="6" key="1">
    <citation type="submission" date="2022-02" db="EMBL/GenBank/DDBJ databases">
        <title>Draft Genome Sequence of Bacillus vallismortis Strain BL01, Isolated from Artemisia lerchiana Web. Roots.</title>
        <authorList>
            <person name="Chebotar V.K."/>
            <person name="Gancheva M.S."/>
            <person name="Chizhevskaya E.P."/>
            <person name="Komarova O.V."/>
            <person name="Baganova M.E."/>
            <person name="Zaplatkin A.N."/>
            <person name="Pishchik V.N."/>
        </authorList>
    </citation>
    <scope>NUCLEOTIDE SEQUENCE</scope>
    <source>
        <strain evidence="6">BL01</strain>
    </source>
</reference>
<dbReference type="SUPFAM" id="SSF46785">
    <property type="entry name" value="Winged helix' DNA-binding domain"/>
    <property type="match status" value="1"/>
</dbReference>